<comment type="caution">
    <text evidence="10">The sequence shown here is derived from an EMBL/GenBank/DDBJ whole genome shotgun (WGS) entry which is preliminary data.</text>
</comment>
<evidence type="ECO:0000313" key="11">
    <source>
        <dbReference type="Proteomes" id="UP000015453"/>
    </source>
</evidence>
<dbReference type="InterPro" id="IPR013083">
    <property type="entry name" value="Znf_RING/FYVE/PHD"/>
</dbReference>
<feature type="repeat" description="ARM" evidence="7">
    <location>
        <begin position="255"/>
        <end position="292"/>
    </location>
</feature>
<keyword evidence="6" id="KW-0833">Ubl conjugation pathway</keyword>
<dbReference type="PANTHER" id="PTHR23315">
    <property type="entry name" value="U BOX DOMAIN-CONTAINING"/>
    <property type="match status" value="1"/>
</dbReference>
<keyword evidence="4" id="KW-0808">Transferase</keyword>
<dbReference type="GO" id="GO:0061630">
    <property type="term" value="F:ubiquitin protein ligase activity"/>
    <property type="evidence" value="ECO:0007669"/>
    <property type="project" value="UniProtKB-EC"/>
</dbReference>
<evidence type="ECO:0000256" key="5">
    <source>
        <dbReference type="ARBA" id="ARBA00022737"/>
    </source>
</evidence>
<keyword evidence="5" id="KW-0677">Repeat</keyword>
<feature type="repeat" description="ARM" evidence="7">
    <location>
        <begin position="337"/>
        <end position="377"/>
    </location>
</feature>
<dbReference type="Pfam" id="PF04564">
    <property type="entry name" value="U-box"/>
    <property type="match status" value="1"/>
</dbReference>
<accession>S8DMJ8</accession>
<evidence type="ECO:0000256" key="8">
    <source>
        <dbReference type="SAM" id="MobiDB-lite"/>
    </source>
</evidence>
<evidence type="ECO:0000313" key="10">
    <source>
        <dbReference type="EMBL" id="EPS60832.1"/>
    </source>
</evidence>
<keyword evidence="11" id="KW-1185">Reference proteome</keyword>
<dbReference type="SMART" id="SM00504">
    <property type="entry name" value="Ubox"/>
    <property type="match status" value="1"/>
</dbReference>
<feature type="non-terminal residue" evidence="10">
    <location>
        <position position="473"/>
    </location>
</feature>
<comment type="catalytic activity">
    <reaction evidence="1">
        <text>S-ubiquitinyl-[E2 ubiquitin-conjugating enzyme]-L-cysteine + [acceptor protein]-L-lysine = [E2 ubiquitin-conjugating enzyme]-L-cysteine + N(6)-ubiquitinyl-[acceptor protein]-L-lysine.</text>
        <dbReference type="EC" id="2.3.2.27"/>
    </reaction>
</comment>
<dbReference type="PROSITE" id="PS50176">
    <property type="entry name" value="ARM_REPEAT"/>
    <property type="match status" value="2"/>
</dbReference>
<feature type="compositionally biased region" description="Low complexity" evidence="8">
    <location>
        <begin position="123"/>
        <end position="136"/>
    </location>
</feature>
<evidence type="ECO:0000256" key="2">
    <source>
        <dbReference type="ARBA" id="ARBA00004906"/>
    </source>
</evidence>
<dbReference type="InterPro" id="IPR003613">
    <property type="entry name" value="Ubox_domain"/>
</dbReference>
<feature type="non-terminal residue" evidence="10">
    <location>
        <position position="1"/>
    </location>
</feature>
<reference evidence="10 11" key="1">
    <citation type="journal article" date="2013" name="BMC Genomics">
        <title>The miniature genome of a carnivorous plant Genlisea aurea contains a low number of genes and short non-coding sequences.</title>
        <authorList>
            <person name="Leushkin E.V."/>
            <person name="Sutormin R.A."/>
            <person name="Nabieva E.R."/>
            <person name="Penin A.A."/>
            <person name="Kondrashov A.S."/>
            <person name="Logacheva M.D."/>
        </authorList>
    </citation>
    <scope>NUCLEOTIDE SEQUENCE [LARGE SCALE GENOMIC DNA]</scope>
</reference>
<dbReference type="EMBL" id="AUSU01007274">
    <property type="protein sequence ID" value="EPS60832.1"/>
    <property type="molecule type" value="Genomic_DNA"/>
</dbReference>
<proteinExistence type="predicted"/>
<dbReference type="Gene3D" id="3.30.40.10">
    <property type="entry name" value="Zinc/RING finger domain, C3HC4 (zinc finger)"/>
    <property type="match status" value="1"/>
</dbReference>
<dbReference type="EC" id="2.3.2.27" evidence="3"/>
<dbReference type="InterPro" id="IPR000225">
    <property type="entry name" value="Armadillo"/>
</dbReference>
<dbReference type="SMART" id="SM00185">
    <property type="entry name" value="ARM"/>
    <property type="match status" value="4"/>
</dbReference>
<sequence>KKAPPPEYICPILKRLMFDPYVVSSGQSFEGLSVRVCRDLGFTPTLPDGYTPEFSSVIPNSALKNLIRNWCADNRSDNPNPPEYAEVESVVRSLIASSVRPERPGILFSRADTEMNNPGKGYNSSSSEESGIANSSSMLPFATRPSCLSSPSSCSDFVSNEILSNGVCGALGEDEKFVAKIRSSDVCEQEDAVILLRKTTRNSAESRAALCSEKLLVALRQMLASRYAALQTNAAAAVVNLSLEKSNKVKIVRSGVVPPLIDVLKNGSGEAREHAAGAIFSLAAEDANRTALGVLGAIQPLLRELRSGTRRSRHDSALALYHLTLERSNRSRVVHLGATAVLLRLLKDAEVASRAVLVICNLSACGEGQAALIHADAVECLVDVLRGGPERSSESTVENCAVALHHLSGSAKFAAMARRSGAEEVLVKVSESGGQRSKEKAKRILEMLRSAEDTAAVDWDAVMKDGATRTRLR</sequence>
<name>S8DMJ8_9LAMI</name>
<organism evidence="10 11">
    <name type="scientific">Genlisea aurea</name>
    <dbReference type="NCBI Taxonomy" id="192259"/>
    <lineage>
        <taxon>Eukaryota</taxon>
        <taxon>Viridiplantae</taxon>
        <taxon>Streptophyta</taxon>
        <taxon>Embryophyta</taxon>
        <taxon>Tracheophyta</taxon>
        <taxon>Spermatophyta</taxon>
        <taxon>Magnoliopsida</taxon>
        <taxon>eudicotyledons</taxon>
        <taxon>Gunneridae</taxon>
        <taxon>Pentapetalae</taxon>
        <taxon>asterids</taxon>
        <taxon>lamiids</taxon>
        <taxon>Lamiales</taxon>
        <taxon>Lentibulariaceae</taxon>
        <taxon>Genlisea</taxon>
    </lineage>
</organism>
<dbReference type="PANTHER" id="PTHR23315:SF276">
    <property type="entry name" value="U-BOX DOMAIN-CONTAINING PROTEIN 38"/>
    <property type="match status" value="1"/>
</dbReference>
<dbReference type="Proteomes" id="UP000015453">
    <property type="component" value="Unassembled WGS sequence"/>
</dbReference>
<dbReference type="SUPFAM" id="SSF57850">
    <property type="entry name" value="RING/U-box"/>
    <property type="match status" value="1"/>
</dbReference>
<dbReference type="AlphaFoldDB" id="S8DMJ8"/>
<feature type="region of interest" description="Disordered" evidence="8">
    <location>
        <begin position="110"/>
        <end position="136"/>
    </location>
</feature>
<evidence type="ECO:0000259" key="9">
    <source>
        <dbReference type="PROSITE" id="PS51698"/>
    </source>
</evidence>
<evidence type="ECO:0000256" key="4">
    <source>
        <dbReference type="ARBA" id="ARBA00022679"/>
    </source>
</evidence>
<dbReference type="SUPFAM" id="SSF48371">
    <property type="entry name" value="ARM repeat"/>
    <property type="match status" value="1"/>
</dbReference>
<gene>
    <name evidence="10" type="ORF">M569_13970</name>
</gene>
<feature type="domain" description="U-box" evidence="9">
    <location>
        <begin position="3"/>
        <end position="77"/>
    </location>
</feature>
<protein>
    <recommendedName>
        <fullName evidence="3">RING-type E3 ubiquitin transferase</fullName>
        <ecNumber evidence="3">2.3.2.27</ecNumber>
    </recommendedName>
</protein>
<dbReference type="PROSITE" id="PS51698">
    <property type="entry name" value="U_BOX"/>
    <property type="match status" value="1"/>
</dbReference>
<evidence type="ECO:0000256" key="1">
    <source>
        <dbReference type="ARBA" id="ARBA00000900"/>
    </source>
</evidence>
<evidence type="ECO:0000256" key="6">
    <source>
        <dbReference type="ARBA" id="ARBA00022786"/>
    </source>
</evidence>
<evidence type="ECO:0000256" key="3">
    <source>
        <dbReference type="ARBA" id="ARBA00012483"/>
    </source>
</evidence>
<comment type="pathway">
    <text evidence="2">Protein modification; protein ubiquitination.</text>
</comment>
<dbReference type="InterPro" id="IPR011989">
    <property type="entry name" value="ARM-like"/>
</dbReference>
<dbReference type="GO" id="GO:0016567">
    <property type="term" value="P:protein ubiquitination"/>
    <property type="evidence" value="ECO:0007669"/>
    <property type="project" value="UniProtKB-UniPathway"/>
</dbReference>
<dbReference type="OrthoDB" id="7537227at2759"/>
<dbReference type="InterPro" id="IPR016024">
    <property type="entry name" value="ARM-type_fold"/>
</dbReference>
<dbReference type="Pfam" id="PF00514">
    <property type="entry name" value="Arm"/>
    <property type="match status" value="1"/>
</dbReference>
<dbReference type="UniPathway" id="UPA00143"/>
<dbReference type="Gene3D" id="1.25.10.10">
    <property type="entry name" value="Leucine-rich Repeat Variant"/>
    <property type="match status" value="1"/>
</dbReference>
<evidence type="ECO:0000256" key="7">
    <source>
        <dbReference type="PROSITE-ProRule" id="PRU00259"/>
    </source>
</evidence>